<gene>
    <name evidence="2" type="ORF">QBC46DRAFT_376719</name>
</gene>
<name>A0AAN6NGD3_9PEZI</name>
<evidence type="ECO:0000313" key="2">
    <source>
        <dbReference type="EMBL" id="KAK3943658.1"/>
    </source>
</evidence>
<comment type="caution">
    <text evidence="2">The sequence shown here is derived from an EMBL/GenBank/DDBJ whole genome shotgun (WGS) entry which is preliminary data.</text>
</comment>
<keyword evidence="1" id="KW-1133">Transmembrane helix</keyword>
<dbReference type="Proteomes" id="UP001303473">
    <property type="component" value="Unassembled WGS sequence"/>
</dbReference>
<sequence>MTMTDGWTAKFYASAHSTTLVRVQRFVLLHGVVIIKNIWFLCPIYHYYIATLPTFFFFFTLLVALGRYDSTTHII</sequence>
<keyword evidence="1" id="KW-0812">Transmembrane</keyword>
<feature type="transmembrane region" description="Helical" evidence="1">
    <location>
        <begin position="45"/>
        <end position="65"/>
    </location>
</feature>
<evidence type="ECO:0000313" key="3">
    <source>
        <dbReference type="Proteomes" id="UP001303473"/>
    </source>
</evidence>
<dbReference type="AlphaFoldDB" id="A0AAN6NGD3"/>
<proteinExistence type="predicted"/>
<dbReference type="EMBL" id="MU853764">
    <property type="protein sequence ID" value="KAK3943658.1"/>
    <property type="molecule type" value="Genomic_DNA"/>
</dbReference>
<evidence type="ECO:0000256" key="1">
    <source>
        <dbReference type="SAM" id="Phobius"/>
    </source>
</evidence>
<protein>
    <submittedName>
        <fullName evidence="2">Uncharacterized protein</fullName>
    </submittedName>
</protein>
<reference evidence="3" key="1">
    <citation type="journal article" date="2023" name="Mol. Phylogenet. Evol.">
        <title>Genome-scale phylogeny and comparative genomics of the fungal order Sordariales.</title>
        <authorList>
            <person name="Hensen N."/>
            <person name="Bonometti L."/>
            <person name="Westerberg I."/>
            <person name="Brannstrom I.O."/>
            <person name="Guillou S."/>
            <person name="Cros-Aarteil S."/>
            <person name="Calhoun S."/>
            <person name="Haridas S."/>
            <person name="Kuo A."/>
            <person name="Mondo S."/>
            <person name="Pangilinan J."/>
            <person name="Riley R."/>
            <person name="LaButti K."/>
            <person name="Andreopoulos B."/>
            <person name="Lipzen A."/>
            <person name="Chen C."/>
            <person name="Yan M."/>
            <person name="Daum C."/>
            <person name="Ng V."/>
            <person name="Clum A."/>
            <person name="Steindorff A."/>
            <person name="Ohm R.A."/>
            <person name="Martin F."/>
            <person name="Silar P."/>
            <person name="Natvig D.O."/>
            <person name="Lalanne C."/>
            <person name="Gautier V."/>
            <person name="Ament-Velasquez S.L."/>
            <person name="Kruys A."/>
            <person name="Hutchinson M.I."/>
            <person name="Powell A.J."/>
            <person name="Barry K."/>
            <person name="Miller A.N."/>
            <person name="Grigoriev I.V."/>
            <person name="Debuchy R."/>
            <person name="Gladieux P."/>
            <person name="Hiltunen Thoren M."/>
            <person name="Johannesson H."/>
        </authorList>
    </citation>
    <scope>NUCLEOTIDE SEQUENCE [LARGE SCALE GENOMIC DNA]</scope>
    <source>
        <strain evidence="3">CBS 340.73</strain>
    </source>
</reference>
<keyword evidence="3" id="KW-1185">Reference proteome</keyword>
<keyword evidence="1" id="KW-0472">Membrane</keyword>
<organism evidence="2 3">
    <name type="scientific">Diplogelasinospora grovesii</name>
    <dbReference type="NCBI Taxonomy" id="303347"/>
    <lineage>
        <taxon>Eukaryota</taxon>
        <taxon>Fungi</taxon>
        <taxon>Dikarya</taxon>
        <taxon>Ascomycota</taxon>
        <taxon>Pezizomycotina</taxon>
        <taxon>Sordariomycetes</taxon>
        <taxon>Sordariomycetidae</taxon>
        <taxon>Sordariales</taxon>
        <taxon>Diplogelasinosporaceae</taxon>
        <taxon>Diplogelasinospora</taxon>
    </lineage>
</organism>
<accession>A0AAN6NGD3</accession>
<feature type="transmembrane region" description="Helical" evidence="1">
    <location>
        <begin position="20"/>
        <end position="39"/>
    </location>
</feature>